<dbReference type="EMBL" id="NIDE01000017">
    <property type="protein sequence ID" value="OWK36134.1"/>
    <property type="molecule type" value="Genomic_DNA"/>
</dbReference>
<organism evidence="1 2">
    <name type="scientific">Fimbriiglobus ruber</name>
    <dbReference type="NCBI Taxonomy" id="1908690"/>
    <lineage>
        <taxon>Bacteria</taxon>
        <taxon>Pseudomonadati</taxon>
        <taxon>Planctomycetota</taxon>
        <taxon>Planctomycetia</taxon>
        <taxon>Gemmatales</taxon>
        <taxon>Gemmataceae</taxon>
        <taxon>Fimbriiglobus</taxon>
    </lineage>
</organism>
<evidence type="ECO:0000313" key="1">
    <source>
        <dbReference type="EMBL" id="OWK36134.1"/>
    </source>
</evidence>
<name>A0A225D912_9BACT</name>
<evidence type="ECO:0000313" key="2">
    <source>
        <dbReference type="Proteomes" id="UP000214646"/>
    </source>
</evidence>
<dbReference type="Proteomes" id="UP000214646">
    <property type="component" value="Unassembled WGS sequence"/>
</dbReference>
<dbReference type="AlphaFoldDB" id="A0A225D912"/>
<protein>
    <submittedName>
        <fullName evidence="1">Uncharacterized protein</fullName>
    </submittedName>
</protein>
<reference evidence="2" key="1">
    <citation type="submission" date="2017-06" db="EMBL/GenBank/DDBJ databases">
        <title>Genome analysis of Fimbriiglobus ruber SP5, the first member of the order Planctomycetales with confirmed chitinolytic capability.</title>
        <authorList>
            <person name="Ravin N.V."/>
            <person name="Rakitin A.L."/>
            <person name="Ivanova A.A."/>
            <person name="Beletsky A.V."/>
            <person name="Kulichevskaya I.S."/>
            <person name="Mardanov A.V."/>
            <person name="Dedysh S.N."/>
        </authorList>
    </citation>
    <scope>NUCLEOTIDE SEQUENCE [LARGE SCALE GENOMIC DNA]</scope>
    <source>
        <strain evidence="2">SP5</strain>
    </source>
</reference>
<gene>
    <name evidence="1" type="ORF">FRUB_08697</name>
</gene>
<accession>A0A225D912</accession>
<sequence>MRWEDDAEIINDVAAGHQVIKSSGLQVARGGIAVSHRESRDL</sequence>
<comment type="caution">
    <text evidence="1">The sequence shown here is derived from an EMBL/GenBank/DDBJ whole genome shotgun (WGS) entry which is preliminary data.</text>
</comment>
<proteinExistence type="predicted"/>
<keyword evidence="2" id="KW-1185">Reference proteome</keyword>